<proteinExistence type="predicted"/>
<gene>
    <name evidence="2" type="ORF">I302_104027</name>
</gene>
<evidence type="ECO:0000313" key="2">
    <source>
        <dbReference type="EMBL" id="WVW82022.1"/>
    </source>
</evidence>
<dbReference type="KEGG" id="kbi:30207131"/>
<reference evidence="2" key="1">
    <citation type="submission" date="2013-07" db="EMBL/GenBank/DDBJ databases">
        <authorList>
            <consortium name="The Broad Institute Genome Sequencing Platform"/>
            <person name="Cuomo C."/>
            <person name="Litvintseva A."/>
            <person name="Chen Y."/>
            <person name="Heitman J."/>
            <person name="Sun S."/>
            <person name="Springer D."/>
            <person name="Dromer F."/>
            <person name="Young S.K."/>
            <person name="Zeng Q."/>
            <person name="Gargeya S."/>
            <person name="Fitzgerald M."/>
            <person name="Abouelleil A."/>
            <person name="Alvarado L."/>
            <person name="Berlin A.M."/>
            <person name="Chapman S.B."/>
            <person name="Dewar J."/>
            <person name="Goldberg J."/>
            <person name="Griggs A."/>
            <person name="Gujja S."/>
            <person name="Hansen M."/>
            <person name="Howarth C."/>
            <person name="Imamovic A."/>
            <person name="Larimer J."/>
            <person name="McCowan C."/>
            <person name="Murphy C."/>
            <person name="Pearson M."/>
            <person name="Priest M."/>
            <person name="Roberts A."/>
            <person name="Saif S."/>
            <person name="Shea T."/>
            <person name="Sykes S."/>
            <person name="Wortman J."/>
            <person name="Nusbaum C."/>
            <person name="Birren B."/>
        </authorList>
    </citation>
    <scope>NUCLEOTIDE SEQUENCE</scope>
    <source>
        <strain evidence="2">CBS 10118</strain>
    </source>
</reference>
<organism evidence="2 3">
    <name type="scientific">Kwoniella bestiolae CBS 10118</name>
    <dbReference type="NCBI Taxonomy" id="1296100"/>
    <lineage>
        <taxon>Eukaryota</taxon>
        <taxon>Fungi</taxon>
        <taxon>Dikarya</taxon>
        <taxon>Basidiomycota</taxon>
        <taxon>Agaricomycotina</taxon>
        <taxon>Tremellomycetes</taxon>
        <taxon>Tremellales</taxon>
        <taxon>Cryptococcaceae</taxon>
        <taxon>Kwoniella</taxon>
    </lineage>
</organism>
<evidence type="ECO:0000256" key="1">
    <source>
        <dbReference type="SAM" id="MobiDB-lite"/>
    </source>
</evidence>
<keyword evidence="3" id="KW-1185">Reference proteome</keyword>
<dbReference type="Proteomes" id="UP000092730">
    <property type="component" value="Chromosome 2"/>
</dbReference>
<dbReference type="GeneID" id="30207131"/>
<reference evidence="2" key="2">
    <citation type="submission" date="2024-02" db="EMBL/GenBank/DDBJ databases">
        <title>Comparative genomics of Cryptococcus and Kwoniella reveals pathogenesis evolution and contrasting modes of karyotype evolution via chromosome fusion or intercentromeric recombination.</title>
        <authorList>
            <person name="Coelho M.A."/>
            <person name="David-Palma M."/>
            <person name="Shea T."/>
            <person name="Bowers K."/>
            <person name="McGinley-Smith S."/>
            <person name="Mohammad A.W."/>
            <person name="Gnirke A."/>
            <person name="Yurkov A.M."/>
            <person name="Nowrousian M."/>
            <person name="Sun S."/>
            <person name="Cuomo C.A."/>
            <person name="Heitman J."/>
        </authorList>
    </citation>
    <scope>NUCLEOTIDE SEQUENCE</scope>
    <source>
        <strain evidence="2">CBS 10118</strain>
    </source>
</reference>
<accession>A0AAJ8K7A5</accession>
<feature type="region of interest" description="Disordered" evidence="1">
    <location>
        <begin position="406"/>
        <end position="456"/>
    </location>
</feature>
<feature type="region of interest" description="Disordered" evidence="1">
    <location>
        <begin position="316"/>
        <end position="336"/>
    </location>
</feature>
<dbReference type="EMBL" id="CP144542">
    <property type="protein sequence ID" value="WVW82022.1"/>
    <property type="molecule type" value="Genomic_DNA"/>
</dbReference>
<dbReference type="AlphaFoldDB" id="A0AAJ8K7A5"/>
<protein>
    <submittedName>
        <fullName evidence="2">Uncharacterized protein</fullName>
    </submittedName>
</protein>
<sequence>MSTYQSGHDSSVQSLPVFEGLYTKQATSLLRPFSRFSISSFFRSSPSSHKIPSPTLLNPLLLITSTSPAEPIPGEAEIIKSLEGLKAFATQFKEAISSKQLKIDDEDVGERTHRLAKGYLAGVYLISRTLWDDPADDANKTTEFENHKSALTRCIQGFFLLYSMIDQTDEIDKHILGSIFPPTETKYHQFSPLLQYPRRVIASLQSQPTRAIAQSKLKDHVQSPIRSSFPEHIPEEEVLYVISLLDAFLEGIQKVESLSGPLIAKKKKQREEDSRRPLRVEMEVRVMRCDLLMSMTTKRIGAVKNRAMGKGLGGVKAEEEDCQEHGSGAEDGDQAQEDIKLSVRTEGHSTEEVYEGISQTDTTRWEDLAEESLVEGLDIAKKLIEEGRGEVLSNHVEAVDWLGQEGLIQPDEQEGKRQSKSPSHGFDEDIISESDLEDDEPEIESEMSEESGSTHPCPLRTLFRLHDRYEEQRLAVWLHLPSAQRGKMGWFMRGHEGRVGSSWDGFGLAAMMEYDGDALMSYGLGADKLEKWVELASMRNAKKIRKRGRKTV</sequence>
<name>A0AAJ8K7A5_9TREE</name>
<feature type="compositionally biased region" description="Acidic residues" evidence="1">
    <location>
        <begin position="428"/>
        <end position="449"/>
    </location>
</feature>
<evidence type="ECO:0000313" key="3">
    <source>
        <dbReference type="Proteomes" id="UP000092730"/>
    </source>
</evidence>
<dbReference type="RefSeq" id="XP_065725853.1">
    <property type="nucleotide sequence ID" value="XM_065869781.1"/>
</dbReference>